<dbReference type="OrthoDB" id="6920612at2759"/>
<evidence type="ECO:0000313" key="1">
    <source>
        <dbReference type="EMBL" id="CAG9831172.1"/>
    </source>
</evidence>
<proteinExistence type="predicted"/>
<keyword evidence="2" id="KW-1185">Reference proteome</keyword>
<dbReference type="AlphaFoldDB" id="A0A9N9XD20"/>
<organism evidence="1 2">
    <name type="scientific">Diabrotica balteata</name>
    <name type="common">Banded cucumber beetle</name>
    <dbReference type="NCBI Taxonomy" id="107213"/>
    <lineage>
        <taxon>Eukaryota</taxon>
        <taxon>Metazoa</taxon>
        <taxon>Ecdysozoa</taxon>
        <taxon>Arthropoda</taxon>
        <taxon>Hexapoda</taxon>
        <taxon>Insecta</taxon>
        <taxon>Pterygota</taxon>
        <taxon>Neoptera</taxon>
        <taxon>Endopterygota</taxon>
        <taxon>Coleoptera</taxon>
        <taxon>Polyphaga</taxon>
        <taxon>Cucujiformia</taxon>
        <taxon>Chrysomeloidea</taxon>
        <taxon>Chrysomelidae</taxon>
        <taxon>Galerucinae</taxon>
        <taxon>Diabroticina</taxon>
        <taxon>Diabroticites</taxon>
        <taxon>Diabrotica</taxon>
    </lineage>
</organism>
<sequence>MSRVIFQAHASQQLLQESQMQVWLRGDYSNNLEDFQQIFKSFTKTLVQNCGSPNINLKNLGLLVSYKQVINPKLSKLAVINEDQIFVNQTYQPCDFEKDCKFSNMSCRFLDTIKDETIEYYATLEDGLNALQKGDAWGAVHIKKDFSDAIVASLGLTYDPYYIQYTYINQIRIWVHPLRESTKKGLSEKELQQRFTKVIEELFKTCRKKVTTMYDKHSITAFQDFSNITSYVQYAPLL</sequence>
<gene>
    <name evidence="1" type="ORF">DIABBA_LOCUS4794</name>
</gene>
<reference evidence="1" key="1">
    <citation type="submission" date="2022-01" db="EMBL/GenBank/DDBJ databases">
        <authorList>
            <person name="King R."/>
        </authorList>
    </citation>
    <scope>NUCLEOTIDE SEQUENCE</scope>
</reference>
<evidence type="ECO:0000313" key="2">
    <source>
        <dbReference type="Proteomes" id="UP001153709"/>
    </source>
</evidence>
<protein>
    <submittedName>
        <fullName evidence="1">Uncharacterized protein</fullName>
    </submittedName>
</protein>
<dbReference type="Proteomes" id="UP001153709">
    <property type="component" value="Chromosome 3"/>
</dbReference>
<accession>A0A9N9XD20</accession>
<name>A0A9N9XD20_DIABA</name>
<dbReference type="EMBL" id="OU898278">
    <property type="protein sequence ID" value="CAG9831172.1"/>
    <property type="molecule type" value="Genomic_DNA"/>
</dbReference>